<name>A0ABN2N132_9PSEU</name>
<feature type="domain" description="Amidohydrolase-related" evidence="1">
    <location>
        <begin position="359"/>
        <end position="461"/>
    </location>
</feature>
<dbReference type="RefSeq" id="WP_344416038.1">
    <property type="nucleotide sequence ID" value="NZ_BAAAQK010000005.1"/>
</dbReference>
<dbReference type="SUPFAM" id="SSF51338">
    <property type="entry name" value="Composite domain of metallo-dependent hydrolases"/>
    <property type="match status" value="1"/>
</dbReference>
<dbReference type="EMBL" id="BAAAQK010000005">
    <property type="protein sequence ID" value="GAA1845783.1"/>
    <property type="molecule type" value="Genomic_DNA"/>
</dbReference>
<keyword evidence="3" id="KW-1185">Reference proteome</keyword>
<gene>
    <name evidence="2" type="ORF">GCM10009836_26700</name>
</gene>
<dbReference type="PANTHER" id="PTHR43135:SF3">
    <property type="entry name" value="ALPHA-D-RIBOSE 1-METHYLPHOSPHONATE 5-TRIPHOSPHATE DIPHOSPHATASE"/>
    <property type="match status" value="1"/>
</dbReference>
<evidence type="ECO:0000313" key="3">
    <source>
        <dbReference type="Proteomes" id="UP001500449"/>
    </source>
</evidence>
<evidence type="ECO:0000313" key="2">
    <source>
        <dbReference type="EMBL" id="GAA1845783.1"/>
    </source>
</evidence>
<reference evidence="2 3" key="1">
    <citation type="journal article" date="2019" name="Int. J. Syst. Evol. Microbiol.">
        <title>The Global Catalogue of Microorganisms (GCM) 10K type strain sequencing project: providing services to taxonomists for standard genome sequencing and annotation.</title>
        <authorList>
            <consortium name="The Broad Institute Genomics Platform"/>
            <consortium name="The Broad Institute Genome Sequencing Center for Infectious Disease"/>
            <person name="Wu L."/>
            <person name="Ma J."/>
        </authorList>
    </citation>
    <scope>NUCLEOTIDE SEQUENCE [LARGE SCALE GENOMIC DNA]</scope>
    <source>
        <strain evidence="2 3">JCM 16009</strain>
    </source>
</reference>
<proteinExistence type="predicted"/>
<dbReference type="SUPFAM" id="SSF51556">
    <property type="entry name" value="Metallo-dependent hydrolases"/>
    <property type="match status" value="1"/>
</dbReference>
<dbReference type="PANTHER" id="PTHR43135">
    <property type="entry name" value="ALPHA-D-RIBOSE 1-METHYLPHOSPHONATE 5-TRIPHOSPHATE DIPHOSPHATASE"/>
    <property type="match status" value="1"/>
</dbReference>
<accession>A0ABN2N132</accession>
<protein>
    <submittedName>
        <fullName evidence="2">Amidohydrolase family protein</fullName>
    </submittedName>
</protein>
<sequence>MPPHPDPTDAVPAERPTRIADVVVVDPRDGSLTPHQDVRVEGGRITAVGATSGPAADGDVDGAGRFAVPGYTDMHAHPLNRPDPVNPLRLMLAHGITGYRQMAGSDALLARRRAGTLDLGPRTPRLLALPGDLLTPMNAGTPEAAAAEVARQAAAGADFVKAALITADVLPAAQEEAARHGIPVLGHLPAGVDVRAASKAGFRSIEHIGPGLGVVAGCSCAEEQVRDEIPRGPRIPLPPVKLPFLDRIVGRIVAKAVVNPALRTTPAALAATRHALDTFDEERARSLARQFAQDGTWNCPTLIRIKAQQLCAAPGFAADPDLRYMSPGTLTTWWRTAAKFDGAFTAEQHEIFEQLWEMQRRLTRILDEEGVGILAGTDAVGACWVVPGASLYDEFALLGEAGLSPLRILQTATSEPARFLGREATSGTVEAGKDADLTLLDADPTAAVGNLATVSGVVVRGLALSSADLAAMKAELAGRVD</sequence>
<dbReference type="InterPro" id="IPR006680">
    <property type="entry name" value="Amidohydro-rel"/>
</dbReference>
<comment type="caution">
    <text evidence="2">The sequence shown here is derived from an EMBL/GenBank/DDBJ whole genome shotgun (WGS) entry which is preliminary data.</text>
</comment>
<dbReference type="InterPro" id="IPR051781">
    <property type="entry name" value="Metallo-dep_Hydrolase"/>
</dbReference>
<dbReference type="Gene3D" id="2.30.40.10">
    <property type="entry name" value="Urease, subunit C, domain 1"/>
    <property type="match status" value="2"/>
</dbReference>
<dbReference type="Proteomes" id="UP001500449">
    <property type="component" value="Unassembled WGS sequence"/>
</dbReference>
<evidence type="ECO:0000259" key="1">
    <source>
        <dbReference type="Pfam" id="PF01979"/>
    </source>
</evidence>
<dbReference type="InterPro" id="IPR032466">
    <property type="entry name" value="Metal_Hydrolase"/>
</dbReference>
<dbReference type="Pfam" id="PF01979">
    <property type="entry name" value="Amidohydro_1"/>
    <property type="match status" value="1"/>
</dbReference>
<dbReference type="Gene3D" id="3.20.20.140">
    <property type="entry name" value="Metal-dependent hydrolases"/>
    <property type="match status" value="2"/>
</dbReference>
<dbReference type="InterPro" id="IPR011059">
    <property type="entry name" value="Metal-dep_hydrolase_composite"/>
</dbReference>
<organism evidence="2 3">
    <name type="scientific">Pseudonocardia ailaonensis</name>
    <dbReference type="NCBI Taxonomy" id="367279"/>
    <lineage>
        <taxon>Bacteria</taxon>
        <taxon>Bacillati</taxon>
        <taxon>Actinomycetota</taxon>
        <taxon>Actinomycetes</taxon>
        <taxon>Pseudonocardiales</taxon>
        <taxon>Pseudonocardiaceae</taxon>
        <taxon>Pseudonocardia</taxon>
    </lineage>
</organism>